<dbReference type="InterPro" id="IPR003960">
    <property type="entry name" value="ATPase_AAA_CS"/>
</dbReference>
<feature type="domain" description="AAA+ ATPase" evidence="2">
    <location>
        <begin position="47"/>
        <end position="218"/>
    </location>
</feature>
<dbReference type="InterPro" id="IPR000642">
    <property type="entry name" value="Peptidase_M41"/>
</dbReference>
<dbReference type="EMBL" id="CACVAZ010000214">
    <property type="protein sequence ID" value="CAA6826830.1"/>
    <property type="molecule type" value="Genomic_DNA"/>
</dbReference>
<keyword evidence="3" id="KW-0132">Cell division</keyword>
<dbReference type="Gene3D" id="1.20.58.760">
    <property type="entry name" value="Peptidase M41"/>
    <property type="match status" value="1"/>
</dbReference>
<keyword evidence="1" id="KW-0067">ATP-binding</keyword>
<evidence type="ECO:0000259" key="2">
    <source>
        <dbReference type="SMART" id="SM00382"/>
    </source>
</evidence>
<reference evidence="3" key="1">
    <citation type="submission" date="2020-01" db="EMBL/GenBank/DDBJ databases">
        <authorList>
            <person name="Meier V. D."/>
            <person name="Meier V D."/>
        </authorList>
    </citation>
    <scope>NUCLEOTIDE SEQUENCE</scope>
    <source>
        <strain evidence="3">HLG_WM_MAG_02</strain>
    </source>
</reference>
<dbReference type="EC" id="3.4.24.-" evidence="3"/>
<dbReference type="InterPro" id="IPR001270">
    <property type="entry name" value="ClpA/B"/>
</dbReference>
<protein>
    <submittedName>
        <fullName evidence="3">Cell division protein FtsH (EC)</fullName>
        <ecNumber evidence="3">3.4.24.-</ecNumber>
    </submittedName>
</protein>
<gene>
    <name evidence="3" type="ORF">HELGO_WM26120</name>
</gene>
<dbReference type="SUPFAM" id="SSF140990">
    <property type="entry name" value="FtsH protease domain-like"/>
    <property type="match status" value="1"/>
</dbReference>
<feature type="non-terminal residue" evidence="3">
    <location>
        <position position="786"/>
    </location>
</feature>
<dbReference type="GO" id="GO:0051301">
    <property type="term" value="P:cell division"/>
    <property type="evidence" value="ECO:0007669"/>
    <property type="project" value="UniProtKB-KW"/>
</dbReference>
<proteinExistence type="inferred from homology"/>
<keyword evidence="3" id="KW-0131">Cell cycle</keyword>
<dbReference type="InterPro" id="IPR037219">
    <property type="entry name" value="Peptidase_M41-like"/>
</dbReference>
<dbReference type="PANTHER" id="PTHR23076:SF97">
    <property type="entry name" value="ATP-DEPENDENT ZINC METALLOPROTEASE YME1L1"/>
    <property type="match status" value="1"/>
</dbReference>
<feature type="domain" description="AAA+ ATPase" evidence="2">
    <location>
        <begin position="451"/>
        <end position="580"/>
    </location>
</feature>
<organism evidence="3">
    <name type="scientific">uncultured Sulfurovum sp</name>
    <dbReference type="NCBI Taxonomy" id="269237"/>
    <lineage>
        <taxon>Bacteria</taxon>
        <taxon>Pseudomonadati</taxon>
        <taxon>Campylobacterota</taxon>
        <taxon>Epsilonproteobacteria</taxon>
        <taxon>Campylobacterales</taxon>
        <taxon>Sulfurovaceae</taxon>
        <taxon>Sulfurovum</taxon>
        <taxon>environmental samples</taxon>
    </lineage>
</organism>
<dbReference type="PROSITE" id="PS00674">
    <property type="entry name" value="AAA"/>
    <property type="match status" value="1"/>
</dbReference>
<dbReference type="Gene3D" id="1.10.8.60">
    <property type="match status" value="1"/>
</dbReference>
<dbReference type="GO" id="GO:0004222">
    <property type="term" value="F:metalloendopeptidase activity"/>
    <property type="evidence" value="ECO:0007669"/>
    <property type="project" value="InterPro"/>
</dbReference>
<evidence type="ECO:0000313" key="3">
    <source>
        <dbReference type="EMBL" id="CAA6826830.1"/>
    </source>
</evidence>
<dbReference type="PANTHER" id="PTHR23076">
    <property type="entry name" value="METALLOPROTEASE M41 FTSH"/>
    <property type="match status" value="1"/>
</dbReference>
<dbReference type="InterPro" id="IPR003593">
    <property type="entry name" value="AAA+_ATPase"/>
</dbReference>
<evidence type="ECO:0000256" key="1">
    <source>
        <dbReference type="RuleBase" id="RU003651"/>
    </source>
</evidence>
<dbReference type="Pfam" id="PF00004">
    <property type="entry name" value="AAA"/>
    <property type="match status" value="1"/>
</dbReference>
<name>A0A6S6UBV7_9BACT</name>
<dbReference type="SUPFAM" id="SSF52540">
    <property type="entry name" value="P-loop containing nucleoside triphosphate hydrolases"/>
    <property type="match status" value="2"/>
</dbReference>
<keyword evidence="3" id="KW-0378">Hydrolase</keyword>
<dbReference type="GO" id="GO:0005524">
    <property type="term" value="F:ATP binding"/>
    <property type="evidence" value="ECO:0007669"/>
    <property type="project" value="UniProtKB-KW"/>
</dbReference>
<dbReference type="Pfam" id="PF01434">
    <property type="entry name" value="Peptidase_M41"/>
    <property type="match status" value="1"/>
</dbReference>
<dbReference type="SMART" id="SM00382">
    <property type="entry name" value="AAA"/>
    <property type="match status" value="2"/>
</dbReference>
<dbReference type="AlphaFoldDB" id="A0A6S6UBV7"/>
<dbReference type="Gene3D" id="3.40.50.300">
    <property type="entry name" value="P-loop containing nucleotide triphosphate hydrolases"/>
    <property type="match status" value="2"/>
</dbReference>
<dbReference type="GO" id="GO:0016887">
    <property type="term" value="F:ATP hydrolysis activity"/>
    <property type="evidence" value="ECO:0007669"/>
    <property type="project" value="InterPro"/>
</dbReference>
<dbReference type="Pfam" id="PF07724">
    <property type="entry name" value="AAA_2"/>
    <property type="match status" value="1"/>
</dbReference>
<accession>A0A6S6UBV7</accession>
<dbReference type="InterPro" id="IPR003959">
    <property type="entry name" value="ATPase_AAA_core"/>
</dbReference>
<sequence length="786" mass="89600">MNDGLVYIKDAKNMKEALKKNLFGQDRAIEVIANSIKSNIVIDRNTPKATYLFLGPPATGKTYLSELMTKQMSEYKIRKFDMTQYHEQNGGELYGYPKGWSGYGVGQLTGFVYDNPKTIIVLDAFEKADNVIQNNLLSIFEGGEMRDACGWDKMSDQPCSDDDGKIYNDGNANFVVNFRETIFIITSSLGKELYGDNKFIQLVDDDYIQAETMILDALKREEKRNIKTGGNQKAIIPELISRFSQATIVLFNKLNYVAYEAIGKKTFLEYQKVFNETMELEFKVDKNFENFLKTQILVFAPEFDARRIKNKMGEIFFSKVTDYIESIGKDIAQFDEVKVSISKKTVDFLNEQIYPLIEEEKLVKELFRKNIKLEVEDGFTVKDSVLTYKVKSCSFKQVKRIKDFSEDGLVFDIPNVSFNDIAGHQKAKSRLLEVIKFLKAPQLLKDFDVQPPKGMLLYGPPGTGKTLLAKAFSAEAELPFISITGVELLQLDKIKKVFEKAKDYAPSIIFIDEIDTIGKREKENSREVQINKFLAEMDGFGNKEDENVFIIAATNYKENIDPAIIRAGRIEIHIPIDDLDKEARKYFINKIIKEKPTSGKFDMHKLLIYTAGLTGAELELISKESSFYCIRHDLSAITQEILMEQINLVKYGERKASFQEEEMYEKTAIREAAHAIISKELMPHAEIKQIALIKYNNSNGFIANNYDSLQKNMSIEDIQNRICVSLSGRVAQIKKYGSIDGMNMESSADLKHAMNEAYKAIVDYGMDKKLRFVNSNNSTTNVKNKD</sequence>
<dbReference type="InterPro" id="IPR027417">
    <property type="entry name" value="P-loop_NTPase"/>
</dbReference>
<dbReference type="GO" id="GO:0004176">
    <property type="term" value="F:ATP-dependent peptidase activity"/>
    <property type="evidence" value="ECO:0007669"/>
    <property type="project" value="InterPro"/>
</dbReference>
<keyword evidence="1" id="KW-0547">Nucleotide-binding</keyword>
<dbReference type="GO" id="GO:0006508">
    <property type="term" value="P:proteolysis"/>
    <property type="evidence" value="ECO:0007669"/>
    <property type="project" value="InterPro"/>
</dbReference>
<comment type="similarity">
    <text evidence="1">Belongs to the AAA ATPase family.</text>
</comment>
<dbReference type="PRINTS" id="PR00300">
    <property type="entry name" value="CLPPROTEASEA"/>
</dbReference>